<comment type="caution">
    <text evidence="2">The sequence shown here is derived from an EMBL/GenBank/DDBJ whole genome shotgun (WGS) entry which is preliminary data.</text>
</comment>
<evidence type="ECO:0000313" key="2">
    <source>
        <dbReference type="EMBL" id="KAH6685335.1"/>
    </source>
</evidence>
<protein>
    <submittedName>
        <fullName evidence="2">Heterokaryon incompatibility protein-domain-containing protein</fullName>
    </submittedName>
</protein>
<gene>
    <name evidence="2" type="ORF">F5X68DRAFT_19707</name>
</gene>
<dbReference type="InterPro" id="IPR010730">
    <property type="entry name" value="HET"/>
</dbReference>
<dbReference type="PANTHER" id="PTHR24148">
    <property type="entry name" value="ANKYRIN REPEAT DOMAIN-CONTAINING PROTEIN 39 HOMOLOG-RELATED"/>
    <property type="match status" value="1"/>
</dbReference>
<dbReference type="Proteomes" id="UP000770015">
    <property type="component" value="Unassembled WGS sequence"/>
</dbReference>
<proteinExistence type="predicted"/>
<dbReference type="OrthoDB" id="2157530at2759"/>
<reference evidence="2" key="1">
    <citation type="journal article" date="2021" name="Nat. Commun.">
        <title>Genetic determinants of endophytism in the Arabidopsis root mycobiome.</title>
        <authorList>
            <person name="Mesny F."/>
            <person name="Miyauchi S."/>
            <person name="Thiergart T."/>
            <person name="Pickel B."/>
            <person name="Atanasova L."/>
            <person name="Karlsson M."/>
            <person name="Huettel B."/>
            <person name="Barry K.W."/>
            <person name="Haridas S."/>
            <person name="Chen C."/>
            <person name="Bauer D."/>
            <person name="Andreopoulos W."/>
            <person name="Pangilinan J."/>
            <person name="LaButti K."/>
            <person name="Riley R."/>
            <person name="Lipzen A."/>
            <person name="Clum A."/>
            <person name="Drula E."/>
            <person name="Henrissat B."/>
            <person name="Kohler A."/>
            <person name="Grigoriev I.V."/>
            <person name="Martin F.M."/>
            <person name="Hacquard S."/>
        </authorList>
    </citation>
    <scope>NUCLEOTIDE SEQUENCE</scope>
    <source>
        <strain evidence="2">MPI-SDFR-AT-0117</strain>
    </source>
</reference>
<sequence>MFPDPDSAPEFDDECAWPRRLLHIPTLTSVPWAAGNFYGSDCEPRYIALSYTWGRWRLETGDRVDVPALPVKNVTWDTPRVQPEHFTAAELRNVLESAPRVFSESQDVPDALIEYAWLDVACINQTAGAVEMALEVGRQAKIFKGATMTFVWLTTLSENEYLAQREKNEQVAKQKKALATTRLEQQRAGWDSIRAEVEDLTSDPWFSSLWTLQEAYLAPHAFIMTRKGEWLDSMILDRFIEYCQLMQGIVLHDQLYAPDPSVRNDECLLKLKKALDHSGVSGLTWQLPLTLLGAARYRKTTRAEDRVYGIMQVFGFRLGKSRPGVDPSRKFDMTELEDELGRELLEREPIMSQMHIHAELPPVGQGWRITSTSEQTRKLRLISYGPNRPPIKDLGVQVQLSTVNLGGTLWGSFNGRLCAFSKLAHAWESFGAFGSGNGIVDLDCSQHTIVNNPKQILQEALDLSYSHPDAAVLLLGKNDNLNVALGLLLAPRPVEAERLERADIWQRLGLCEWSTRAESAAGTDGETDTAALYGGTSSDWSSCTGVFG</sequence>
<feature type="domain" description="Heterokaryon incompatibility" evidence="1">
    <location>
        <begin position="46"/>
        <end position="214"/>
    </location>
</feature>
<keyword evidence="3" id="KW-1185">Reference proteome</keyword>
<dbReference type="EMBL" id="JAGSXJ010000015">
    <property type="protein sequence ID" value="KAH6685335.1"/>
    <property type="molecule type" value="Genomic_DNA"/>
</dbReference>
<dbReference type="AlphaFoldDB" id="A0A9P8VAW5"/>
<evidence type="ECO:0000313" key="3">
    <source>
        <dbReference type="Proteomes" id="UP000770015"/>
    </source>
</evidence>
<name>A0A9P8VAW5_9PEZI</name>
<dbReference type="InterPro" id="IPR052895">
    <property type="entry name" value="HetReg/Transcr_Mod"/>
</dbReference>
<organism evidence="2 3">
    <name type="scientific">Plectosphaerella plurivora</name>
    <dbReference type="NCBI Taxonomy" id="936078"/>
    <lineage>
        <taxon>Eukaryota</taxon>
        <taxon>Fungi</taxon>
        <taxon>Dikarya</taxon>
        <taxon>Ascomycota</taxon>
        <taxon>Pezizomycotina</taxon>
        <taxon>Sordariomycetes</taxon>
        <taxon>Hypocreomycetidae</taxon>
        <taxon>Glomerellales</taxon>
        <taxon>Plectosphaerellaceae</taxon>
        <taxon>Plectosphaerella</taxon>
    </lineage>
</organism>
<dbReference type="Pfam" id="PF06985">
    <property type="entry name" value="HET"/>
    <property type="match status" value="1"/>
</dbReference>
<accession>A0A9P8VAW5</accession>
<dbReference type="PANTHER" id="PTHR24148:SF64">
    <property type="entry name" value="HETEROKARYON INCOMPATIBILITY DOMAIN-CONTAINING PROTEIN"/>
    <property type="match status" value="1"/>
</dbReference>
<evidence type="ECO:0000259" key="1">
    <source>
        <dbReference type="Pfam" id="PF06985"/>
    </source>
</evidence>